<keyword evidence="2" id="KW-1185">Reference proteome</keyword>
<evidence type="ECO:0000313" key="2">
    <source>
        <dbReference type="Proteomes" id="UP001549099"/>
    </source>
</evidence>
<name>A0ABV2GCV0_9BACL</name>
<dbReference type="Proteomes" id="UP001549099">
    <property type="component" value="Unassembled WGS sequence"/>
</dbReference>
<gene>
    <name evidence="1" type="ORF">ABID49_002023</name>
</gene>
<dbReference type="RefSeq" id="WP_354197860.1">
    <property type="nucleotide sequence ID" value="NZ_JBEPLW010000016.1"/>
</dbReference>
<reference evidence="1 2" key="1">
    <citation type="submission" date="2024-06" db="EMBL/GenBank/DDBJ databases">
        <title>Genomic Encyclopedia of Type Strains, Phase IV (KMG-IV): sequencing the most valuable type-strain genomes for metagenomic binning, comparative biology and taxonomic classification.</title>
        <authorList>
            <person name="Goeker M."/>
        </authorList>
    </citation>
    <scope>NUCLEOTIDE SEQUENCE [LARGE SCALE GENOMIC DNA]</scope>
    <source>
        <strain evidence="1 2">DSM 26128</strain>
    </source>
</reference>
<proteinExistence type="predicted"/>
<comment type="caution">
    <text evidence="1">The sequence shown here is derived from an EMBL/GenBank/DDBJ whole genome shotgun (WGS) entry which is preliminary data.</text>
</comment>
<evidence type="ECO:0000313" key="1">
    <source>
        <dbReference type="EMBL" id="MET3576108.1"/>
    </source>
</evidence>
<evidence type="ECO:0008006" key="3">
    <source>
        <dbReference type="Google" id="ProtNLM"/>
    </source>
</evidence>
<sequence length="70" mass="8189">MNKKMTVNRSTRKAVYTPVKNRVIAYAVNGEEQVGRVVIERAANYSKPEFLEDENFWKKKIQRLKMVSAK</sequence>
<protein>
    <recommendedName>
        <fullName evidence="3">Phage protein</fullName>
    </recommendedName>
</protein>
<accession>A0ABV2GCV0</accession>
<dbReference type="EMBL" id="JBEPLW010000016">
    <property type="protein sequence ID" value="MET3576108.1"/>
    <property type="molecule type" value="Genomic_DNA"/>
</dbReference>
<organism evidence="1 2">
    <name type="scientific">Bhargavaea ullalensis</name>
    <dbReference type="NCBI Taxonomy" id="1265685"/>
    <lineage>
        <taxon>Bacteria</taxon>
        <taxon>Bacillati</taxon>
        <taxon>Bacillota</taxon>
        <taxon>Bacilli</taxon>
        <taxon>Bacillales</taxon>
        <taxon>Caryophanaceae</taxon>
        <taxon>Bhargavaea</taxon>
    </lineage>
</organism>